<dbReference type="Pfam" id="PF13193">
    <property type="entry name" value="AMP-binding_C"/>
    <property type="match status" value="2"/>
</dbReference>
<dbReference type="PROSITE" id="PS00012">
    <property type="entry name" value="PHOSPHOPANTETHEINE"/>
    <property type="match status" value="2"/>
</dbReference>
<dbReference type="Gene3D" id="1.10.1200.10">
    <property type="entry name" value="ACP-like"/>
    <property type="match status" value="2"/>
</dbReference>
<dbReference type="Gene3D" id="3.40.50.12780">
    <property type="entry name" value="N-terminal domain of ligase-like"/>
    <property type="match status" value="1"/>
</dbReference>
<dbReference type="PANTHER" id="PTHR45527">
    <property type="entry name" value="NONRIBOSOMAL PEPTIDE SYNTHETASE"/>
    <property type="match status" value="1"/>
</dbReference>
<dbReference type="Gene3D" id="2.30.38.10">
    <property type="entry name" value="Luciferase, Domain 3"/>
    <property type="match status" value="1"/>
</dbReference>
<dbReference type="SUPFAM" id="SSF52777">
    <property type="entry name" value="CoA-dependent acyltransferases"/>
    <property type="match status" value="4"/>
</dbReference>
<dbReference type="PROSITE" id="PS50075">
    <property type="entry name" value="CARRIER"/>
    <property type="match status" value="2"/>
</dbReference>
<dbReference type="SMART" id="SM00823">
    <property type="entry name" value="PKS_PP"/>
    <property type="match status" value="2"/>
</dbReference>
<dbReference type="InterPro" id="IPR009081">
    <property type="entry name" value="PP-bd_ACP"/>
</dbReference>
<evidence type="ECO:0000256" key="1">
    <source>
        <dbReference type="ARBA" id="ARBA00001957"/>
    </source>
</evidence>
<dbReference type="InterPro" id="IPR020845">
    <property type="entry name" value="AMP-binding_CS"/>
</dbReference>
<dbReference type="RefSeq" id="WP_345938233.1">
    <property type="nucleotide sequence ID" value="NZ_JBBKTW010000008.1"/>
</dbReference>
<dbReference type="Gene3D" id="3.30.300.30">
    <property type="match status" value="2"/>
</dbReference>
<comment type="cofactor">
    <cofactor evidence="1">
        <name>pantetheine 4'-phosphate</name>
        <dbReference type="ChEBI" id="CHEBI:47942"/>
    </cofactor>
</comment>
<dbReference type="CDD" id="cd05930">
    <property type="entry name" value="A_NRPS"/>
    <property type="match status" value="1"/>
</dbReference>
<dbReference type="Pfam" id="PF00501">
    <property type="entry name" value="AMP-binding"/>
    <property type="match status" value="2"/>
</dbReference>
<evidence type="ECO:0000256" key="2">
    <source>
        <dbReference type="ARBA" id="ARBA00022450"/>
    </source>
</evidence>
<proteinExistence type="predicted"/>
<dbReference type="InterPro" id="IPR023213">
    <property type="entry name" value="CAT-like_dom_sf"/>
</dbReference>
<dbReference type="Gene3D" id="3.30.559.30">
    <property type="entry name" value="Nonribosomal peptide synthetase, condensation domain"/>
    <property type="match status" value="2"/>
</dbReference>
<dbReference type="Pfam" id="PF00550">
    <property type="entry name" value="PP-binding"/>
    <property type="match status" value="2"/>
</dbReference>
<comment type="caution">
    <text evidence="5">The sequence shown here is derived from an EMBL/GenBank/DDBJ whole genome shotgun (WGS) entry which is preliminary data.</text>
</comment>
<gene>
    <name evidence="5" type="ORF">WG926_21245</name>
</gene>
<dbReference type="InterPro" id="IPR025110">
    <property type="entry name" value="AMP-bd_C"/>
</dbReference>
<sequence length="2194" mass="229898">MTGDLAKRLDNLSPAQRALFERMRAQQTKAVTPAPSPTDDDDSAPLSFAQARLWFLDRLQPGTPAYNVASAMRLTGPLDTDALDRAFAMVIERHAVLRTVFADTPAGPRQIIRAAPTGGVLIRRLAANLEAARAEATADARGAFDLAAGPVIRPVLIRLTGHDHVLSVTVHHIAADAWSLTILFDEVMAIYRGLLDGTPPDLAPLATSYAAVAADQRARLSGGRDAALAAWWRARLADVPPLDWPAARPRPPVQRFAGASRRFVIPAATATAVEAIGRAHGASLFQTLMAAVQLLIHHHTGQTDFALGAPVANRTRREHEALIGFFVNTLAFRADFSRDLSFTAHLTRLRDEARQILAHQDLPFEQVVDALGAPRDPSRNPVVQAVFAFQNTPSGNALAGTTLAGKTLAGTASAGGGALTVTGLDTDQAIARFDLELHVTRGADGRLDGMAMWDSALFDPVWMTRLVRRFVVLLEMIAADPGRRVSALVPLLDDDRDAIARAAPPAAGPAPLVPRRLAAAAAPDAPAIVDDGGSLSHAGLDAAAGALAEALAGCGVGRGDIVAVILPPGRAAGIAALGAWARGAAYLPLDPRHPPARLVDLVRGSGARAVIMASPPADTGLMDLLRADGVPSLPVTADGVAPGMATATSATAMAAALLTDTDAAYVIYTSGSTGAPKGVVVSHAALAGLVDWHVTAFGVTARSRASLIAGPAFDAAVWEIWPTLAAGGTVVAIPPAILGDGAALCRRLVASGITHAFVPTPLVDGLLDADWPADAALRVMLAGGERLTRRPPATLPFRLVNNYGPTETAVVATSGTVFPSEDPAAPLPDIGGVIAGGSLHVLNRGGHPVGIGMPGLLHIGGRGLARGYLGAPARTAQAFRPAHDGGRLYASGDLAMLRDDGRLDFLGRADDQVKLRGHRIEPVEIAATIEALDGVEDAAVLLRQDGPDLRLAAYVVAATGSAVDTARLRMLLQQRLPAYMVPVDWMVLDALPLTTSGKLDRRALPAPMAAPRAGERMPRTATEQLVARVWAEVLGRTGIAADDDFFALGGHSLAAARVAARLAAAGRPVALAQLFQATTLGDLAAELDRLAMAGAGNDDGDDADPLPPFVAVLPDECPLSPGQARWWFLDRLGADPRGAVISAALTLDGDLDVDRLADSFRRIVDRHTPLRTVVVEHDGAPRAVVMPAPAPWPLPVIDAPSDQAAAIAARDVAAAAFDLARGPFLRTVLIRRGPARHDLVVVLHHMAADGWSLGVLVRELAALYGGASLPPLPARYADLARDAARLHPRDLAWWRQRLDGLPAATDLLPSEATATEDARDRDPVASLSLPSDTAARLHDLARATGTTPFMLLSAAVQIMLARLSGQRDFALGTPVANRNGTEAEAVIGFMVNTLVLRSSLGAADDHTTLRQLLGTIRTDTLAALSHQSLPFDRLVDALAIPRSGTDNPLFRVLVAMQTNDIPDLALPGLGITPRPAPLIGTRLDVEIHGTASAGHWGLSVTFNPARMTHDGADGLLRRLSLVLTAMANQPDTAWHALPVMDAAEAARIDRASRGADTRHPHVPDEILARLADAPDAPALGDAGGMLSRATLHDRAAVLAACLGNVSGRPVGVMAGRGRAHGIGLLGLWLAGAGAMPLDGDLPDARLTAMLHIADPAALIASPDLAARLRALAPACPVIAIDADGHVVEDGSHHPRPTINPKAVAATTTPDSLAYLLFTSGSTGTPKAVAVAWRTLDQLAGWHRARHPEPARTLGFAPTGFDVSLQEAAIAWAEGGCWIVACDATRRDPAALARFIGDHAITRLFLPVVMLHALADHLAEHPDHIPSSVTTVITAGEQLRITPAVRAWCRRSPFRLDNQYGPTETHVVAAELLEAATIDHVSDPWPDRPAIGRPVDGAVLYVTDAQGRVLPDGVAGELRVGGTAPAIGYHRDPDRTAERFVTGPDGGRVYRTGDRVRRLPDGRLIYLGRADDQVKIRGVRVEPGEIEAALGSHPDVAQALVVVRAIAGAATLVAHIEPRVMPGDDAALADALRGHLRARLPDPMIPARWVIAPALPRSANGKLDRRALPDTDGLTLAGDTASAPPATDTEIALAALWAQVLGIDGGSIHAGDDFFALGGHSLRATQLVARIARDLAVDLAVARIFEAPVLADLAAVIDDARTDALASELADLTDADLLALFDDDGTDQDTTELPR</sequence>
<dbReference type="NCBIfam" id="TIGR01733">
    <property type="entry name" value="AA-adenyl-dom"/>
    <property type="match status" value="1"/>
</dbReference>
<dbReference type="InterPro" id="IPR045851">
    <property type="entry name" value="AMP-bd_C_sf"/>
</dbReference>
<dbReference type="Gene3D" id="3.30.559.10">
    <property type="entry name" value="Chloramphenicol acetyltransferase-like domain"/>
    <property type="match status" value="2"/>
</dbReference>
<keyword evidence="3" id="KW-0597">Phosphoprotein</keyword>
<dbReference type="InterPro" id="IPR042099">
    <property type="entry name" value="ANL_N_sf"/>
</dbReference>
<keyword evidence="2" id="KW-0596">Phosphopantetheine</keyword>
<protein>
    <submittedName>
        <fullName evidence="5">Amino acid adenylation domain-containing protein</fullName>
    </submittedName>
</protein>
<dbReference type="InterPro" id="IPR001242">
    <property type="entry name" value="Condensation_dom"/>
</dbReference>
<dbReference type="InterPro" id="IPR020806">
    <property type="entry name" value="PKS_PP-bd"/>
</dbReference>
<organism evidence="5 6">
    <name type="scientific">Tistrella arctica</name>
    <dbReference type="NCBI Taxonomy" id="3133430"/>
    <lineage>
        <taxon>Bacteria</taxon>
        <taxon>Pseudomonadati</taxon>
        <taxon>Pseudomonadota</taxon>
        <taxon>Alphaproteobacteria</taxon>
        <taxon>Geminicoccales</taxon>
        <taxon>Geminicoccaceae</taxon>
        <taxon>Tistrella</taxon>
    </lineage>
</organism>
<dbReference type="InterPro" id="IPR000873">
    <property type="entry name" value="AMP-dep_synth/lig_dom"/>
</dbReference>
<keyword evidence="6" id="KW-1185">Reference proteome</keyword>
<dbReference type="CDD" id="cd19531">
    <property type="entry name" value="LCL_NRPS-like"/>
    <property type="match status" value="2"/>
</dbReference>
<dbReference type="EMBL" id="JBBKTW010000008">
    <property type="protein sequence ID" value="MEN2990855.1"/>
    <property type="molecule type" value="Genomic_DNA"/>
</dbReference>
<dbReference type="Proteomes" id="UP001413721">
    <property type="component" value="Unassembled WGS sequence"/>
</dbReference>
<evidence type="ECO:0000256" key="3">
    <source>
        <dbReference type="ARBA" id="ARBA00022553"/>
    </source>
</evidence>
<accession>A0ABU9YPW0</accession>
<name>A0ABU9YPW0_9PROT</name>
<dbReference type="InterPro" id="IPR006162">
    <property type="entry name" value="Ppantetheine_attach_site"/>
</dbReference>
<dbReference type="Pfam" id="PF00668">
    <property type="entry name" value="Condensation"/>
    <property type="match status" value="2"/>
</dbReference>
<dbReference type="PANTHER" id="PTHR45527:SF1">
    <property type="entry name" value="FATTY ACID SYNTHASE"/>
    <property type="match status" value="1"/>
</dbReference>
<evidence type="ECO:0000313" key="5">
    <source>
        <dbReference type="EMBL" id="MEN2990855.1"/>
    </source>
</evidence>
<dbReference type="PROSITE" id="PS00455">
    <property type="entry name" value="AMP_BINDING"/>
    <property type="match status" value="2"/>
</dbReference>
<dbReference type="InterPro" id="IPR036736">
    <property type="entry name" value="ACP-like_sf"/>
</dbReference>
<evidence type="ECO:0000259" key="4">
    <source>
        <dbReference type="PROSITE" id="PS50075"/>
    </source>
</evidence>
<evidence type="ECO:0000313" key="6">
    <source>
        <dbReference type="Proteomes" id="UP001413721"/>
    </source>
</evidence>
<feature type="domain" description="Carrier" evidence="4">
    <location>
        <begin position="1017"/>
        <end position="1091"/>
    </location>
</feature>
<dbReference type="InterPro" id="IPR010071">
    <property type="entry name" value="AA_adenyl_dom"/>
</dbReference>
<dbReference type="Gene3D" id="3.40.50.980">
    <property type="match status" value="2"/>
</dbReference>
<dbReference type="SUPFAM" id="SSF47336">
    <property type="entry name" value="ACP-like"/>
    <property type="match status" value="2"/>
</dbReference>
<reference evidence="5 6" key="1">
    <citation type="submission" date="2024-03" db="EMBL/GenBank/DDBJ databases">
        <title>High-quality draft genome sequencing of Tistrella sp. BH-R2-4.</title>
        <authorList>
            <person name="Dong C."/>
        </authorList>
    </citation>
    <scope>NUCLEOTIDE SEQUENCE [LARGE SCALE GENOMIC DNA]</scope>
    <source>
        <strain evidence="5 6">BH-R2-4</strain>
    </source>
</reference>
<dbReference type="SUPFAM" id="SSF56801">
    <property type="entry name" value="Acetyl-CoA synthetase-like"/>
    <property type="match status" value="2"/>
</dbReference>
<feature type="domain" description="Carrier" evidence="4">
    <location>
        <begin position="2083"/>
        <end position="2160"/>
    </location>
</feature>